<gene>
    <name evidence="1" type="ORF">MSBRW_3113</name>
</gene>
<reference evidence="1 2" key="1">
    <citation type="submission" date="2014-07" db="EMBL/GenBank/DDBJ databases">
        <title>Methanogenic archaea and the global carbon cycle.</title>
        <authorList>
            <person name="Henriksen J.R."/>
            <person name="Luke J."/>
            <person name="Reinhart S."/>
            <person name="Benedict M.N."/>
            <person name="Youngblut N.D."/>
            <person name="Metcalf M.E."/>
            <person name="Whitaker R.J."/>
            <person name="Metcalf W.W."/>
        </authorList>
    </citation>
    <scope>NUCLEOTIDE SEQUENCE [LARGE SCALE GENOMIC DNA]</scope>
    <source>
        <strain evidence="1 2">Wiesmoor</strain>
    </source>
</reference>
<dbReference type="Proteomes" id="UP000033038">
    <property type="component" value="Chromosome"/>
</dbReference>
<dbReference type="KEGG" id="mbw:MSBRW_3113"/>
<dbReference type="EMBL" id="CP009526">
    <property type="protein sequence ID" value="AKB52366.1"/>
    <property type="molecule type" value="Genomic_DNA"/>
</dbReference>
<evidence type="ECO:0000313" key="1">
    <source>
        <dbReference type="EMBL" id="AKB52366.1"/>
    </source>
</evidence>
<evidence type="ECO:0000313" key="2">
    <source>
        <dbReference type="Proteomes" id="UP000033038"/>
    </source>
</evidence>
<proteinExistence type="predicted"/>
<dbReference type="PATRIC" id="fig|1434109.4.peg.4050"/>
<organism evidence="1 2">
    <name type="scientific">Methanosarcina barkeri str. Wiesmoor</name>
    <dbReference type="NCBI Taxonomy" id="1434109"/>
    <lineage>
        <taxon>Archaea</taxon>
        <taxon>Methanobacteriati</taxon>
        <taxon>Methanobacteriota</taxon>
        <taxon>Stenosarchaea group</taxon>
        <taxon>Methanomicrobia</taxon>
        <taxon>Methanosarcinales</taxon>
        <taxon>Methanosarcinaceae</taxon>
        <taxon>Methanosarcina</taxon>
    </lineage>
</organism>
<protein>
    <submittedName>
        <fullName evidence="1">Uncharacterized protein</fullName>
    </submittedName>
</protein>
<name>A0A0E3LM42_METBA</name>
<sequence length="189" mass="22524">MWELTIYFKIMKHNLFIYTVWGDITGLIGKLKRVAEVLKEDESVEMGNDFEKYVVNLFDNKYFSIVQWSTDIMRKHDRFVESDTGPDLIVRYLPKDEVFCVECKFRSSLFEGKLHWSNPQQLKRYQGFAREKKLPFFVVIGFGGDSSYPERMFCISLKEAKYPALYPSIFEKFERKPEKSFFWKNGILN</sequence>
<dbReference type="AlphaFoldDB" id="A0A0E3LM42"/>
<dbReference type="HOGENOM" id="CLU_118412_0_0_2"/>
<accession>A0A0E3LM42</accession>